<proteinExistence type="predicted"/>
<dbReference type="Proteomes" id="UP001054889">
    <property type="component" value="Unassembled WGS sequence"/>
</dbReference>
<protein>
    <recommendedName>
        <fullName evidence="2">F-box domain-containing protein</fullName>
    </recommendedName>
</protein>
<evidence type="ECO:0000313" key="4">
    <source>
        <dbReference type="Proteomes" id="UP001054889"/>
    </source>
</evidence>
<dbReference type="EMBL" id="BQKI01000018">
    <property type="protein sequence ID" value="GJN10761.1"/>
    <property type="molecule type" value="Genomic_DNA"/>
</dbReference>
<reference evidence="3" key="2">
    <citation type="submission" date="2021-12" db="EMBL/GenBank/DDBJ databases">
        <title>Resequencing data analysis of finger millet.</title>
        <authorList>
            <person name="Hatakeyama M."/>
            <person name="Aluri S."/>
            <person name="Balachadran M.T."/>
            <person name="Sivarajan S.R."/>
            <person name="Poveda L."/>
            <person name="Shimizu-Inatsugi R."/>
            <person name="Schlapbach R."/>
            <person name="Sreeman S.M."/>
            <person name="Shimizu K.K."/>
        </authorList>
    </citation>
    <scope>NUCLEOTIDE SEQUENCE</scope>
</reference>
<dbReference type="PANTHER" id="PTHR31672">
    <property type="entry name" value="BNACNNG10540D PROTEIN"/>
    <property type="match status" value="1"/>
</dbReference>
<dbReference type="InterPro" id="IPR001810">
    <property type="entry name" value="F-box_dom"/>
</dbReference>
<feature type="region of interest" description="Disordered" evidence="1">
    <location>
        <begin position="1"/>
        <end position="21"/>
    </location>
</feature>
<accession>A0AAV5DKS5</accession>
<dbReference type="AlphaFoldDB" id="A0AAV5DKS5"/>
<keyword evidence="4" id="KW-1185">Reference proteome</keyword>
<sequence length="195" mass="21939">MENPSKKSKTQATHRQGDEPVAAHVHLPEEIITEIVTCLPGKSVLCFLAVSRAWHRITTDPEFLAAHARRRPLEVILRTLVKSVRPRDDWVRYNTDDIALATVMVSGDAVGPGPGPNPARRLVQYPYSINRIAPASPQGMMIDSCDGVLLFKIGRCTYVIFNPVTWQWAELPRLPEIDTRASSPPWTTKFGFYRH</sequence>
<reference evidence="3" key="1">
    <citation type="journal article" date="2018" name="DNA Res.">
        <title>Multiple hybrid de novo genome assembly of finger millet, an orphan allotetraploid crop.</title>
        <authorList>
            <person name="Hatakeyama M."/>
            <person name="Aluri S."/>
            <person name="Balachadran M.T."/>
            <person name="Sivarajan S.R."/>
            <person name="Patrignani A."/>
            <person name="Gruter S."/>
            <person name="Poveda L."/>
            <person name="Shimizu-Inatsugi R."/>
            <person name="Baeten J."/>
            <person name="Francoijs K.J."/>
            <person name="Nataraja K.N."/>
            <person name="Reddy Y.A.N."/>
            <person name="Phadnis S."/>
            <person name="Ravikumar R.L."/>
            <person name="Schlapbach R."/>
            <person name="Sreeman S.M."/>
            <person name="Shimizu K.K."/>
        </authorList>
    </citation>
    <scope>NUCLEOTIDE SEQUENCE</scope>
</reference>
<evidence type="ECO:0000259" key="2">
    <source>
        <dbReference type="Pfam" id="PF12937"/>
    </source>
</evidence>
<dbReference type="InterPro" id="IPR050796">
    <property type="entry name" value="SCF_F-box_component"/>
</dbReference>
<dbReference type="SUPFAM" id="SSF81383">
    <property type="entry name" value="F-box domain"/>
    <property type="match status" value="1"/>
</dbReference>
<name>A0AAV5DKS5_ELECO</name>
<organism evidence="3 4">
    <name type="scientific">Eleusine coracana subsp. coracana</name>
    <dbReference type="NCBI Taxonomy" id="191504"/>
    <lineage>
        <taxon>Eukaryota</taxon>
        <taxon>Viridiplantae</taxon>
        <taxon>Streptophyta</taxon>
        <taxon>Embryophyta</taxon>
        <taxon>Tracheophyta</taxon>
        <taxon>Spermatophyta</taxon>
        <taxon>Magnoliopsida</taxon>
        <taxon>Liliopsida</taxon>
        <taxon>Poales</taxon>
        <taxon>Poaceae</taxon>
        <taxon>PACMAD clade</taxon>
        <taxon>Chloridoideae</taxon>
        <taxon>Cynodonteae</taxon>
        <taxon>Eleusininae</taxon>
        <taxon>Eleusine</taxon>
    </lineage>
</organism>
<dbReference type="Pfam" id="PF12937">
    <property type="entry name" value="F-box-like"/>
    <property type="match status" value="1"/>
</dbReference>
<evidence type="ECO:0000256" key="1">
    <source>
        <dbReference type="SAM" id="MobiDB-lite"/>
    </source>
</evidence>
<dbReference type="Gene3D" id="1.20.1280.50">
    <property type="match status" value="1"/>
</dbReference>
<evidence type="ECO:0000313" key="3">
    <source>
        <dbReference type="EMBL" id="GJN10761.1"/>
    </source>
</evidence>
<feature type="domain" description="F-box" evidence="2">
    <location>
        <begin position="26"/>
        <end position="63"/>
    </location>
</feature>
<comment type="caution">
    <text evidence="3">The sequence shown here is derived from an EMBL/GenBank/DDBJ whole genome shotgun (WGS) entry which is preliminary data.</text>
</comment>
<dbReference type="InterPro" id="IPR036047">
    <property type="entry name" value="F-box-like_dom_sf"/>
</dbReference>
<gene>
    <name evidence="3" type="primary">ga28883</name>
    <name evidence="3" type="ORF">PR202_ga28883</name>
</gene>